<dbReference type="Pfam" id="PF06990">
    <property type="entry name" value="Gal-3-0_sulfotr"/>
    <property type="match status" value="1"/>
</dbReference>
<gene>
    <name evidence="11" type="ORF">J437_LFUL018623</name>
</gene>
<organism evidence="11 12">
    <name type="scientific">Ladona fulva</name>
    <name type="common">Scarce chaser dragonfly</name>
    <name type="synonym">Libellula fulva</name>
    <dbReference type="NCBI Taxonomy" id="123851"/>
    <lineage>
        <taxon>Eukaryota</taxon>
        <taxon>Metazoa</taxon>
        <taxon>Ecdysozoa</taxon>
        <taxon>Arthropoda</taxon>
        <taxon>Hexapoda</taxon>
        <taxon>Insecta</taxon>
        <taxon>Pterygota</taxon>
        <taxon>Palaeoptera</taxon>
        <taxon>Odonata</taxon>
        <taxon>Epiprocta</taxon>
        <taxon>Anisoptera</taxon>
        <taxon>Libelluloidea</taxon>
        <taxon>Libellulidae</taxon>
        <taxon>Ladona</taxon>
    </lineage>
</organism>
<feature type="transmembrane region" description="Helical" evidence="10">
    <location>
        <begin position="6"/>
        <end position="24"/>
    </location>
</feature>
<name>A0A8K0KIC8_LADFU</name>
<dbReference type="InterPro" id="IPR009729">
    <property type="entry name" value="Gal-3-0_sulfotransfrase"/>
</dbReference>
<dbReference type="AlphaFoldDB" id="A0A8K0KIC8"/>
<evidence type="ECO:0000256" key="10">
    <source>
        <dbReference type="SAM" id="Phobius"/>
    </source>
</evidence>
<evidence type="ECO:0000256" key="7">
    <source>
        <dbReference type="ARBA" id="ARBA00023034"/>
    </source>
</evidence>
<dbReference type="InterPro" id="IPR027417">
    <property type="entry name" value="P-loop_NTPase"/>
</dbReference>
<dbReference type="PANTHER" id="PTHR14647">
    <property type="entry name" value="GALACTOSE-3-O-SULFOTRANSFERASE"/>
    <property type="match status" value="1"/>
</dbReference>
<protein>
    <submittedName>
        <fullName evidence="11">Uncharacterized protein</fullName>
    </submittedName>
</protein>
<dbReference type="GO" id="GO:0000139">
    <property type="term" value="C:Golgi membrane"/>
    <property type="evidence" value="ECO:0007669"/>
    <property type="project" value="UniProtKB-SubCell"/>
</dbReference>
<keyword evidence="7" id="KW-0333">Golgi apparatus</keyword>
<keyword evidence="9" id="KW-0325">Glycoprotein</keyword>
<evidence type="ECO:0000256" key="9">
    <source>
        <dbReference type="ARBA" id="ARBA00023180"/>
    </source>
</evidence>
<dbReference type="Proteomes" id="UP000792457">
    <property type="component" value="Unassembled WGS sequence"/>
</dbReference>
<dbReference type="GO" id="GO:0001733">
    <property type="term" value="F:galactosylceramide sulfotransferase activity"/>
    <property type="evidence" value="ECO:0007669"/>
    <property type="project" value="InterPro"/>
</dbReference>
<keyword evidence="5" id="KW-0735">Signal-anchor</keyword>
<evidence type="ECO:0000313" key="11">
    <source>
        <dbReference type="EMBL" id="KAG8235405.1"/>
    </source>
</evidence>
<keyword evidence="4 10" id="KW-0812">Transmembrane</keyword>
<dbReference type="Gene3D" id="3.40.50.300">
    <property type="entry name" value="P-loop containing nucleotide triphosphate hydrolases"/>
    <property type="match status" value="1"/>
</dbReference>
<keyword evidence="6 10" id="KW-1133">Transmembrane helix</keyword>
<evidence type="ECO:0000256" key="6">
    <source>
        <dbReference type="ARBA" id="ARBA00022989"/>
    </source>
</evidence>
<evidence type="ECO:0000313" key="12">
    <source>
        <dbReference type="Proteomes" id="UP000792457"/>
    </source>
</evidence>
<comment type="subcellular location">
    <subcellularLocation>
        <location evidence="1">Golgi apparatus membrane</location>
        <topology evidence="1">Single-pass type II membrane protein</topology>
    </subcellularLocation>
</comment>
<keyword evidence="8 10" id="KW-0472">Membrane</keyword>
<accession>A0A8K0KIC8</accession>
<keyword evidence="3" id="KW-0808">Transferase</keyword>
<reference evidence="11" key="1">
    <citation type="submission" date="2013-04" db="EMBL/GenBank/DDBJ databases">
        <authorList>
            <person name="Qu J."/>
            <person name="Murali S.C."/>
            <person name="Bandaranaike D."/>
            <person name="Bellair M."/>
            <person name="Blankenburg K."/>
            <person name="Chao H."/>
            <person name="Dinh H."/>
            <person name="Doddapaneni H."/>
            <person name="Downs B."/>
            <person name="Dugan-Rocha S."/>
            <person name="Elkadiri S."/>
            <person name="Gnanaolivu R.D."/>
            <person name="Hernandez B."/>
            <person name="Javaid M."/>
            <person name="Jayaseelan J.C."/>
            <person name="Lee S."/>
            <person name="Li M."/>
            <person name="Ming W."/>
            <person name="Munidasa M."/>
            <person name="Muniz J."/>
            <person name="Nguyen L."/>
            <person name="Ongeri F."/>
            <person name="Osuji N."/>
            <person name="Pu L.-L."/>
            <person name="Puazo M."/>
            <person name="Qu C."/>
            <person name="Quiroz J."/>
            <person name="Raj R."/>
            <person name="Weissenberger G."/>
            <person name="Xin Y."/>
            <person name="Zou X."/>
            <person name="Han Y."/>
            <person name="Richards S."/>
            <person name="Worley K."/>
            <person name="Muzny D."/>
            <person name="Gibbs R."/>
        </authorList>
    </citation>
    <scope>NUCLEOTIDE SEQUENCE</scope>
    <source>
        <strain evidence="11">Sampled in the wild</strain>
    </source>
</reference>
<evidence type="ECO:0000256" key="5">
    <source>
        <dbReference type="ARBA" id="ARBA00022968"/>
    </source>
</evidence>
<evidence type="ECO:0000256" key="2">
    <source>
        <dbReference type="ARBA" id="ARBA00008124"/>
    </source>
</evidence>
<evidence type="ECO:0000256" key="3">
    <source>
        <dbReference type="ARBA" id="ARBA00022679"/>
    </source>
</evidence>
<keyword evidence="12" id="KW-1185">Reference proteome</keyword>
<evidence type="ECO:0000256" key="8">
    <source>
        <dbReference type="ARBA" id="ARBA00023136"/>
    </source>
</evidence>
<dbReference type="EMBL" id="KZ308906">
    <property type="protein sequence ID" value="KAG8235405.1"/>
    <property type="molecule type" value="Genomic_DNA"/>
</dbReference>
<comment type="caution">
    <text evidence="11">The sequence shown here is derived from an EMBL/GenBank/DDBJ whole genome shotgun (WGS) entry which is preliminary data.</text>
</comment>
<dbReference type="GO" id="GO:0009247">
    <property type="term" value="P:glycolipid biosynthetic process"/>
    <property type="evidence" value="ECO:0007669"/>
    <property type="project" value="InterPro"/>
</dbReference>
<reference evidence="11" key="2">
    <citation type="submission" date="2017-10" db="EMBL/GenBank/DDBJ databases">
        <title>Ladona fulva Genome sequencing and assembly.</title>
        <authorList>
            <person name="Murali S."/>
            <person name="Richards S."/>
            <person name="Bandaranaike D."/>
            <person name="Bellair M."/>
            <person name="Blankenburg K."/>
            <person name="Chao H."/>
            <person name="Dinh H."/>
            <person name="Doddapaneni H."/>
            <person name="Dugan-Rocha S."/>
            <person name="Elkadiri S."/>
            <person name="Gnanaolivu R."/>
            <person name="Hernandez B."/>
            <person name="Skinner E."/>
            <person name="Javaid M."/>
            <person name="Lee S."/>
            <person name="Li M."/>
            <person name="Ming W."/>
            <person name="Munidasa M."/>
            <person name="Muniz J."/>
            <person name="Nguyen L."/>
            <person name="Hughes D."/>
            <person name="Osuji N."/>
            <person name="Pu L.-L."/>
            <person name="Puazo M."/>
            <person name="Qu C."/>
            <person name="Quiroz J."/>
            <person name="Raj R."/>
            <person name="Weissenberger G."/>
            <person name="Xin Y."/>
            <person name="Zou X."/>
            <person name="Han Y."/>
            <person name="Worley K."/>
            <person name="Muzny D."/>
            <person name="Gibbs R."/>
        </authorList>
    </citation>
    <scope>NUCLEOTIDE SEQUENCE</scope>
    <source>
        <strain evidence="11">Sampled in the wild</strain>
    </source>
</reference>
<dbReference type="OrthoDB" id="514299at2759"/>
<comment type="similarity">
    <text evidence="2">Belongs to the galactose-3-O-sulfotransferase family.</text>
</comment>
<evidence type="ECO:0000256" key="4">
    <source>
        <dbReference type="ARBA" id="ARBA00022692"/>
    </source>
</evidence>
<proteinExistence type="inferred from homology"/>
<feature type="non-terminal residue" evidence="11">
    <location>
        <position position="1"/>
    </location>
</feature>
<evidence type="ECO:0000256" key="1">
    <source>
        <dbReference type="ARBA" id="ARBA00004323"/>
    </source>
</evidence>
<sequence length="130" mass="15061">MGSKKLAFGVISLITCCYITWVWLNCNPGSVKEIHQSMRYSANCNKKMSIFFLKTHKCGSSTIQNIFMRFGKRYNLNFVLPDVGNYVGNPDKFSRDLIGESLALGNDEKYDIFTHHTRYHHRTVKEVMKE</sequence>
<dbReference type="PANTHER" id="PTHR14647:SF87">
    <property type="entry name" value="PUTATIVE-RELATED"/>
    <property type="match status" value="1"/>
</dbReference>